<reference evidence="6" key="1">
    <citation type="journal article" date="2014" name="Int. J. Syst. Evol. Microbiol.">
        <title>Complete genome sequence of Corynebacterium casei LMG S-19264T (=DSM 44701T), isolated from a smear-ripened cheese.</title>
        <authorList>
            <consortium name="US DOE Joint Genome Institute (JGI-PGF)"/>
            <person name="Walter F."/>
            <person name="Albersmeier A."/>
            <person name="Kalinowski J."/>
            <person name="Ruckert C."/>
        </authorList>
    </citation>
    <scope>NUCLEOTIDE SEQUENCE</scope>
    <source>
        <strain evidence="6">KCTC 32182</strain>
    </source>
</reference>
<dbReference type="InterPro" id="IPR000160">
    <property type="entry name" value="GGDEF_dom"/>
</dbReference>
<dbReference type="PROSITE" id="PS50112">
    <property type="entry name" value="PAS"/>
    <property type="match status" value="1"/>
</dbReference>
<dbReference type="InterPro" id="IPR029016">
    <property type="entry name" value="GAF-like_dom_sf"/>
</dbReference>
<dbReference type="InterPro" id="IPR000700">
    <property type="entry name" value="PAS-assoc_C"/>
</dbReference>
<dbReference type="PANTHER" id="PTHR45138">
    <property type="entry name" value="REGULATORY COMPONENTS OF SENSORY TRANSDUCTION SYSTEM"/>
    <property type="match status" value="1"/>
</dbReference>
<dbReference type="InterPro" id="IPR013656">
    <property type="entry name" value="PAS_4"/>
</dbReference>
<dbReference type="Pfam" id="PF08447">
    <property type="entry name" value="PAS_3"/>
    <property type="match status" value="1"/>
</dbReference>
<dbReference type="NCBIfam" id="TIGR00254">
    <property type="entry name" value="GGDEF"/>
    <property type="match status" value="1"/>
</dbReference>
<dbReference type="SMART" id="SM00065">
    <property type="entry name" value="GAF"/>
    <property type="match status" value="1"/>
</dbReference>
<dbReference type="PROSITE" id="PS50113">
    <property type="entry name" value="PAC"/>
    <property type="match status" value="2"/>
</dbReference>
<dbReference type="NCBIfam" id="TIGR00229">
    <property type="entry name" value="sensory_box"/>
    <property type="match status" value="1"/>
</dbReference>
<dbReference type="SMART" id="SM00091">
    <property type="entry name" value="PAS"/>
    <property type="match status" value="3"/>
</dbReference>
<dbReference type="InterPro" id="IPR001610">
    <property type="entry name" value="PAC"/>
</dbReference>
<dbReference type="SUPFAM" id="SSF55785">
    <property type="entry name" value="PYP-like sensor domain (PAS domain)"/>
    <property type="match status" value="3"/>
</dbReference>
<dbReference type="Proteomes" id="UP000645257">
    <property type="component" value="Unassembled WGS sequence"/>
</dbReference>
<dbReference type="GO" id="GO:0052621">
    <property type="term" value="F:diguanylate cyclase activity"/>
    <property type="evidence" value="ECO:0007669"/>
    <property type="project" value="UniProtKB-EC"/>
</dbReference>
<dbReference type="EC" id="2.7.7.65" evidence="1"/>
<dbReference type="Pfam" id="PF00990">
    <property type="entry name" value="GGDEF"/>
    <property type="match status" value="1"/>
</dbReference>
<feature type="domain" description="GGDEF" evidence="5">
    <location>
        <begin position="595"/>
        <end position="728"/>
    </location>
</feature>
<comment type="catalytic activity">
    <reaction evidence="2">
        <text>2 GTP = 3',3'-c-di-GMP + 2 diphosphate</text>
        <dbReference type="Rhea" id="RHEA:24898"/>
        <dbReference type="ChEBI" id="CHEBI:33019"/>
        <dbReference type="ChEBI" id="CHEBI:37565"/>
        <dbReference type="ChEBI" id="CHEBI:58805"/>
        <dbReference type="EC" id="2.7.7.65"/>
    </reaction>
</comment>
<gene>
    <name evidence="6" type="ORF">GCM10011289_19980</name>
</gene>
<dbReference type="Gene3D" id="3.30.70.270">
    <property type="match status" value="1"/>
</dbReference>
<dbReference type="AlphaFoldDB" id="A0A918UAD8"/>
<feature type="domain" description="PAC" evidence="4">
    <location>
        <begin position="221"/>
        <end position="272"/>
    </location>
</feature>
<dbReference type="InterPro" id="IPR003018">
    <property type="entry name" value="GAF"/>
</dbReference>
<evidence type="ECO:0000313" key="7">
    <source>
        <dbReference type="Proteomes" id="UP000645257"/>
    </source>
</evidence>
<dbReference type="Gene3D" id="3.30.450.40">
    <property type="match status" value="1"/>
</dbReference>
<accession>A0A918UAD8</accession>
<dbReference type="SUPFAM" id="SSF55073">
    <property type="entry name" value="Nucleotide cyclase"/>
    <property type="match status" value="1"/>
</dbReference>
<keyword evidence="7" id="KW-1185">Reference proteome</keyword>
<dbReference type="InterPro" id="IPR029787">
    <property type="entry name" value="Nucleotide_cyclase"/>
</dbReference>
<proteinExistence type="predicted"/>
<dbReference type="CDD" id="cd01949">
    <property type="entry name" value="GGDEF"/>
    <property type="match status" value="1"/>
</dbReference>
<evidence type="ECO:0000259" key="5">
    <source>
        <dbReference type="PROSITE" id="PS50887"/>
    </source>
</evidence>
<sequence>MLFWMSLGPILLSAAALAAGWFLQARQARRHTLRELARFVSQSPDPSCALHDDGRIISKSPPFIELFGSGAVHLDHLPLPSDVMAHLMRQQGAMSQSRTMDIQDPQGRQHIIRLSLYCSVTPARRGWRVLLVQDLTEQERLHHENLRWNTALNGSRIGLLCFDLTLRRVHATRQCLNAMLGLGDEWQDIAFDDWLERVHPDDRGRLERLLNHAVPHNAGAASTEYRLKHEDGHWEWIEQRSQVISRDRHTHEIVALCHVITPRKLAEQEIRRREQEFRMLVENSADIISRYDLDLRCQYINRSVTRYSPLARDEHIGKKIHEKGWPDNVTRQVVEACREVIREHEQRTIEIQLSIGDHQYFFESRIFPEFDSHGQLTSLLCIDREITEARQANRLLADENAIMEMIADNRPIEETLQQICRMVEPQLGQAMCTIMLVDESAHDLRMAASAALPTEYRDLLARAPIGAETGACGTAAFWKRTVIVNDIEHSPLWSHLPQLARAGLRSCWSTPVLAADRTLLGTIALYYREPRNPNAEELRLLYRISHITAIALQRNLHESQLYQMATRDGMTGLLNRRHFVDLAGRELKQASRDRQPDAVLMMDLDRFKTINDTYGHAAGDMVIIHFAKLCQSILRSTDFIGRMGGEEFCALLPGSDLAEARHIAERIRLATENDEVVTPEGARIRYQVSIGIACSEDGEAMESLLKRADRQLYAAKKAGRNRVADSAAVSENL</sequence>
<evidence type="ECO:0000259" key="3">
    <source>
        <dbReference type="PROSITE" id="PS50112"/>
    </source>
</evidence>
<evidence type="ECO:0000313" key="6">
    <source>
        <dbReference type="EMBL" id="GGY16662.1"/>
    </source>
</evidence>
<dbReference type="PANTHER" id="PTHR45138:SF9">
    <property type="entry name" value="DIGUANYLATE CYCLASE DGCM-RELATED"/>
    <property type="match status" value="1"/>
</dbReference>
<evidence type="ECO:0000256" key="1">
    <source>
        <dbReference type="ARBA" id="ARBA00012528"/>
    </source>
</evidence>
<dbReference type="PROSITE" id="PS50887">
    <property type="entry name" value="GGDEF"/>
    <property type="match status" value="1"/>
</dbReference>
<dbReference type="InterPro" id="IPR035965">
    <property type="entry name" value="PAS-like_dom_sf"/>
</dbReference>
<dbReference type="RefSeq" id="WP_189533856.1">
    <property type="nucleotide sequence ID" value="NZ_BMYX01000010.1"/>
</dbReference>
<dbReference type="InterPro" id="IPR013655">
    <property type="entry name" value="PAS_fold_3"/>
</dbReference>
<evidence type="ECO:0000256" key="2">
    <source>
        <dbReference type="ARBA" id="ARBA00034247"/>
    </source>
</evidence>
<dbReference type="SMART" id="SM00267">
    <property type="entry name" value="GGDEF"/>
    <property type="match status" value="1"/>
</dbReference>
<comment type="caution">
    <text evidence="6">The sequence shown here is derived from an EMBL/GenBank/DDBJ whole genome shotgun (WGS) entry which is preliminary data.</text>
</comment>
<dbReference type="GO" id="GO:0005886">
    <property type="term" value="C:plasma membrane"/>
    <property type="evidence" value="ECO:0007669"/>
    <property type="project" value="TreeGrafter"/>
</dbReference>
<dbReference type="CDD" id="cd00130">
    <property type="entry name" value="PAS"/>
    <property type="match status" value="1"/>
</dbReference>
<dbReference type="InterPro" id="IPR043128">
    <property type="entry name" value="Rev_trsase/Diguanyl_cyclase"/>
</dbReference>
<dbReference type="Pfam" id="PF13185">
    <property type="entry name" value="GAF_2"/>
    <property type="match status" value="1"/>
</dbReference>
<dbReference type="GO" id="GO:0043709">
    <property type="term" value="P:cell adhesion involved in single-species biofilm formation"/>
    <property type="evidence" value="ECO:0007669"/>
    <property type="project" value="TreeGrafter"/>
</dbReference>
<dbReference type="GO" id="GO:1902201">
    <property type="term" value="P:negative regulation of bacterial-type flagellum-dependent cell motility"/>
    <property type="evidence" value="ECO:0007669"/>
    <property type="project" value="TreeGrafter"/>
</dbReference>
<dbReference type="Pfam" id="PF08448">
    <property type="entry name" value="PAS_4"/>
    <property type="match status" value="1"/>
</dbReference>
<dbReference type="SUPFAM" id="SSF55781">
    <property type="entry name" value="GAF domain-like"/>
    <property type="match status" value="1"/>
</dbReference>
<protein>
    <recommendedName>
        <fullName evidence="1">diguanylate cyclase</fullName>
        <ecNumber evidence="1">2.7.7.65</ecNumber>
    </recommendedName>
</protein>
<dbReference type="EMBL" id="BMYX01000010">
    <property type="protein sequence ID" value="GGY16662.1"/>
    <property type="molecule type" value="Genomic_DNA"/>
</dbReference>
<feature type="domain" description="PAC" evidence="4">
    <location>
        <begin position="342"/>
        <end position="398"/>
    </location>
</feature>
<name>A0A918UAD8_9NEIS</name>
<dbReference type="InterPro" id="IPR000014">
    <property type="entry name" value="PAS"/>
</dbReference>
<evidence type="ECO:0000259" key="4">
    <source>
        <dbReference type="PROSITE" id="PS50113"/>
    </source>
</evidence>
<organism evidence="6 7">
    <name type="scientific">Paludibacterium paludis</name>
    <dbReference type="NCBI Taxonomy" id="1225769"/>
    <lineage>
        <taxon>Bacteria</taxon>
        <taxon>Pseudomonadati</taxon>
        <taxon>Pseudomonadota</taxon>
        <taxon>Betaproteobacteria</taxon>
        <taxon>Neisseriales</taxon>
        <taxon>Chromobacteriaceae</taxon>
        <taxon>Paludibacterium</taxon>
    </lineage>
</organism>
<reference evidence="6" key="2">
    <citation type="submission" date="2020-09" db="EMBL/GenBank/DDBJ databases">
        <authorList>
            <person name="Sun Q."/>
            <person name="Kim S."/>
        </authorList>
    </citation>
    <scope>NUCLEOTIDE SEQUENCE</scope>
    <source>
        <strain evidence="6">KCTC 32182</strain>
    </source>
</reference>
<dbReference type="Gene3D" id="3.30.450.20">
    <property type="entry name" value="PAS domain"/>
    <property type="match status" value="2"/>
</dbReference>
<dbReference type="SMART" id="SM00086">
    <property type="entry name" value="PAC"/>
    <property type="match status" value="2"/>
</dbReference>
<dbReference type="FunFam" id="3.30.70.270:FF:000001">
    <property type="entry name" value="Diguanylate cyclase domain protein"/>
    <property type="match status" value="1"/>
</dbReference>
<feature type="domain" description="PAS" evidence="3">
    <location>
        <begin position="273"/>
        <end position="352"/>
    </location>
</feature>
<dbReference type="InterPro" id="IPR050469">
    <property type="entry name" value="Diguanylate_Cyclase"/>
</dbReference>